<keyword evidence="3" id="KW-1185">Reference proteome</keyword>
<dbReference type="GO" id="GO:0015562">
    <property type="term" value="F:efflux transmembrane transporter activity"/>
    <property type="evidence" value="ECO:0007669"/>
    <property type="project" value="InterPro"/>
</dbReference>
<protein>
    <submittedName>
        <fullName evidence="2">Outer membrane efflux protein</fullName>
    </submittedName>
</protein>
<dbReference type="InterPro" id="IPR003423">
    <property type="entry name" value="OMP_efflux"/>
</dbReference>
<name>A0A658R5H4_9BURK</name>
<dbReference type="SUPFAM" id="SSF56954">
    <property type="entry name" value="Outer membrane efflux proteins (OEP)"/>
    <property type="match status" value="1"/>
</dbReference>
<dbReference type="Gene3D" id="1.20.1600.10">
    <property type="entry name" value="Outer membrane efflux proteins (OEP)"/>
    <property type="match status" value="1"/>
</dbReference>
<evidence type="ECO:0000313" key="3">
    <source>
        <dbReference type="Proteomes" id="UP000198263"/>
    </source>
</evidence>
<dbReference type="Pfam" id="PF02321">
    <property type="entry name" value="OEP"/>
    <property type="match status" value="1"/>
</dbReference>
<dbReference type="Proteomes" id="UP000198263">
    <property type="component" value="Unassembled WGS sequence"/>
</dbReference>
<dbReference type="InterPro" id="IPR010131">
    <property type="entry name" value="MdtP/NodT-like"/>
</dbReference>
<dbReference type="PANTHER" id="PTHR30203:SF23">
    <property type="entry name" value="OUTER MEMBRANE EFFLUX PROTEIN"/>
    <property type="match status" value="1"/>
</dbReference>
<accession>A0A658R5H4</accession>
<organism evidence="2 3">
    <name type="scientific">Caballeronia concitans</name>
    <dbReference type="NCBI Taxonomy" id="1777133"/>
    <lineage>
        <taxon>Bacteria</taxon>
        <taxon>Pseudomonadati</taxon>
        <taxon>Pseudomonadota</taxon>
        <taxon>Betaproteobacteria</taxon>
        <taxon>Burkholderiales</taxon>
        <taxon>Burkholderiaceae</taxon>
        <taxon>Caballeronia</taxon>
    </lineage>
</organism>
<evidence type="ECO:0000256" key="1">
    <source>
        <dbReference type="ARBA" id="ARBA00007613"/>
    </source>
</evidence>
<reference evidence="2 3" key="1">
    <citation type="submission" date="2016-01" db="EMBL/GenBank/DDBJ databases">
        <authorList>
            <person name="Peeters C."/>
        </authorList>
    </citation>
    <scope>NUCLEOTIDE SEQUENCE [LARGE SCALE GENOMIC DNA]</scope>
    <source>
        <strain evidence="2">LMG 29315</strain>
    </source>
</reference>
<dbReference type="PANTHER" id="PTHR30203">
    <property type="entry name" value="OUTER MEMBRANE CATION EFFLUX PROTEIN"/>
    <property type="match status" value="1"/>
</dbReference>
<comment type="caution">
    <text evidence="2">The sequence shown here is derived from an EMBL/GenBank/DDBJ whole genome shotgun (WGS) entry which is preliminary data.</text>
</comment>
<comment type="similarity">
    <text evidence="1">Belongs to the outer membrane factor (OMF) (TC 1.B.17) family.</text>
</comment>
<gene>
    <name evidence="2" type="ORF">AWB72_05491</name>
</gene>
<proteinExistence type="inferred from homology"/>
<dbReference type="EMBL" id="FCNV02000022">
    <property type="protein sequence ID" value="SAL51708.1"/>
    <property type="molecule type" value="Genomic_DNA"/>
</dbReference>
<sequence length="475" mass="51963">MPFCSAVYFIRLRFKRSSLAVLTGACLLTLSGCASYYREPLAPYASRTLSSQLQRVQIDSSRMPLPELAAHRFDPSDGFDIEEVAMLAVANNPALKLARDDLHIACAQAYAAGLLPDPQLGLARDYPGAFGAVPAFSYALSIDVMAIVTRSANKQSADATVAKTDLGLLWQEWQVIAQAKQLFIKSRFQTDTLPLLQQQRDLTRMRYERMAQAQREGNLTSDALTAALTAYTDANRQYTDLQRAAVQTHHDLNALLGLAPDVQLKLTDSDDIAPLPAGTVEAALQALPQRRPDLLALQAGYEAQEQKYRAAILGQFPSLSVGFVRARDTAPIYTSGFQLNLSLPIFNRNQGNVAIERATRQRLHDEYEDRLNTAYADVAQMRADTLILTSQLRATETALPDVDRAAKDAAAAYAEHNLALPTYVDAQSAALTKRIDAATLRESLAEQRVGLQALLGSVIPDAYSSDQQFTGSNAK</sequence>
<evidence type="ECO:0000313" key="2">
    <source>
        <dbReference type="EMBL" id="SAL51708.1"/>
    </source>
</evidence>
<dbReference type="AlphaFoldDB" id="A0A658R5H4"/>